<dbReference type="Pfam" id="PF13411">
    <property type="entry name" value="MerR_1"/>
    <property type="match status" value="1"/>
</dbReference>
<protein>
    <recommendedName>
        <fullName evidence="1">HTH merR-type domain-containing protein</fullName>
    </recommendedName>
</protein>
<dbReference type="AlphaFoldDB" id="A0A1F4VIK1"/>
<dbReference type="STRING" id="1802630.A3H26_03380"/>
<name>A0A1F4VIK1_UNCKA</name>
<dbReference type="InterPro" id="IPR000551">
    <property type="entry name" value="MerR-type_HTH_dom"/>
</dbReference>
<dbReference type="Proteomes" id="UP000177763">
    <property type="component" value="Unassembled WGS sequence"/>
</dbReference>
<evidence type="ECO:0000313" key="3">
    <source>
        <dbReference type="Proteomes" id="UP000177763"/>
    </source>
</evidence>
<comment type="caution">
    <text evidence="2">The sequence shown here is derived from an EMBL/GenBank/DDBJ whole genome shotgun (WGS) entry which is preliminary data.</text>
</comment>
<dbReference type="GO" id="GO:0003677">
    <property type="term" value="F:DNA binding"/>
    <property type="evidence" value="ECO:0007669"/>
    <property type="project" value="InterPro"/>
</dbReference>
<evidence type="ECO:0000259" key="1">
    <source>
        <dbReference type="Pfam" id="PF13411"/>
    </source>
</evidence>
<feature type="domain" description="HTH merR-type" evidence="1">
    <location>
        <begin position="26"/>
        <end position="80"/>
    </location>
</feature>
<organism evidence="2 3">
    <name type="scientific">candidate division WWE3 bacterium RIFCSPLOWO2_12_FULL_36_10</name>
    <dbReference type="NCBI Taxonomy" id="1802630"/>
    <lineage>
        <taxon>Bacteria</taxon>
        <taxon>Katanobacteria</taxon>
    </lineage>
</organism>
<dbReference type="EMBL" id="MEVN01000023">
    <property type="protein sequence ID" value="OGC57031.1"/>
    <property type="molecule type" value="Genomic_DNA"/>
</dbReference>
<sequence length="214" mass="24787">MERLIATDDLIKEAEKMGVKFGKGDPYNRIRYYTKMGWLPHMVRKEGKGNFPNWALDRLVMIERLKDKNFSNEDITKKIEESNRFISVKNVLWFPESRIRLVTYISFALLLFIVSSELNVFPIGISKKLLTQSKSGISNQILSSGNSFMPAGSVKIFVKEPETTVTSKIYITFNQNFTPATRYWVSDKIPFKGFYVELDAPTVNNTEFSWWITN</sequence>
<dbReference type="InterPro" id="IPR009061">
    <property type="entry name" value="DNA-bd_dom_put_sf"/>
</dbReference>
<proteinExistence type="predicted"/>
<reference evidence="2 3" key="1">
    <citation type="journal article" date="2016" name="Nat. Commun.">
        <title>Thousands of microbial genomes shed light on interconnected biogeochemical processes in an aquifer system.</title>
        <authorList>
            <person name="Anantharaman K."/>
            <person name="Brown C.T."/>
            <person name="Hug L.A."/>
            <person name="Sharon I."/>
            <person name="Castelle C.J."/>
            <person name="Probst A.J."/>
            <person name="Thomas B.C."/>
            <person name="Singh A."/>
            <person name="Wilkins M.J."/>
            <person name="Karaoz U."/>
            <person name="Brodie E.L."/>
            <person name="Williams K.H."/>
            <person name="Hubbard S.S."/>
            <person name="Banfield J.F."/>
        </authorList>
    </citation>
    <scope>NUCLEOTIDE SEQUENCE [LARGE SCALE GENOMIC DNA]</scope>
</reference>
<evidence type="ECO:0000313" key="2">
    <source>
        <dbReference type="EMBL" id="OGC57031.1"/>
    </source>
</evidence>
<gene>
    <name evidence="2" type="ORF">A3H26_03380</name>
</gene>
<dbReference type="Gene3D" id="1.10.1660.10">
    <property type="match status" value="1"/>
</dbReference>
<accession>A0A1F4VIK1</accession>
<dbReference type="SUPFAM" id="SSF46955">
    <property type="entry name" value="Putative DNA-binding domain"/>
    <property type="match status" value="1"/>
</dbReference>
<dbReference type="GO" id="GO:0006355">
    <property type="term" value="P:regulation of DNA-templated transcription"/>
    <property type="evidence" value="ECO:0007669"/>
    <property type="project" value="InterPro"/>
</dbReference>